<dbReference type="AlphaFoldDB" id="A0A6P2C9U6"/>
<reference evidence="8 9" key="1">
    <citation type="submission" date="2018-07" db="EMBL/GenBank/DDBJ databases">
        <title>Genome sequence of Rhodococcus rhodnii ATCC 35071 from Rhodnius prolixus.</title>
        <authorList>
            <person name="Patel V."/>
            <person name="Vogel K.J."/>
        </authorList>
    </citation>
    <scope>NUCLEOTIDE SEQUENCE [LARGE SCALE GENOMIC DNA]</scope>
    <source>
        <strain evidence="8 9">ATCC 35071</strain>
    </source>
</reference>
<comment type="function">
    <text evidence="1">Participates in various redox reactions through the reversible oxidation of its active center dithiol to a disulfide and catalyzes dithiol-disulfide exchange reactions.</text>
</comment>
<keyword evidence="6" id="KW-0676">Redox-active center</keyword>
<name>A0A6P2C9U6_9NOCA</name>
<evidence type="ECO:0000256" key="3">
    <source>
        <dbReference type="ARBA" id="ARBA00022448"/>
    </source>
</evidence>
<dbReference type="PROSITE" id="PS51352">
    <property type="entry name" value="THIOREDOXIN_2"/>
    <property type="match status" value="1"/>
</dbReference>
<dbReference type="PANTHER" id="PTHR45663">
    <property type="entry name" value="GEO12009P1"/>
    <property type="match status" value="1"/>
</dbReference>
<dbReference type="InterPro" id="IPR036249">
    <property type="entry name" value="Thioredoxin-like_sf"/>
</dbReference>
<comment type="caution">
    <text evidence="8">The sequence shown here is derived from an EMBL/GenBank/DDBJ whole genome shotgun (WGS) entry which is preliminary data.</text>
</comment>
<evidence type="ECO:0000256" key="5">
    <source>
        <dbReference type="ARBA" id="ARBA00023157"/>
    </source>
</evidence>
<dbReference type="SUPFAM" id="SSF52833">
    <property type="entry name" value="Thioredoxin-like"/>
    <property type="match status" value="1"/>
</dbReference>
<evidence type="ECO:0000259" key="7">
    <source>
        <dbReference type="PROSITE" id="PS51352"/>
    </source>
</evidence>
<dbReference type="CDD" id="cd02947">
    <property type="entry name" value="TRX_family"/>
    <property type="match status" value="1"/>
</dbReference>
<comment type="similarity">
    <text evidence="2">Belongs to the thioredoxin family.</text>
</comment>
<dbReference type="Pfam" id="PF00085">
    <property type="entry name" value="Thioredoxin"/>
    <property type="match status" value="1"/>
</dbReference>
<evidence type="ECO:0000256" key="1">
    <source>
        <dbReference type="ARBA" id="ARBA00003318"/>
    </source>
</evidence>
<keyword evidence="5" id="KW-1015">Disulfide bond</keyword>
<dbReference type="EMBL" id="QRCM01000001">
    <property type="protein sequence ID" value="TXG89102.1"/>
    <property type="molecule type" value="Genomic_DNA"/>
</dbReference>
<dbReference type="GO" id="GO:0015035">
    <property type="term" value="F:protein-disulfide reductase activity"/>
    <property type="evidence" value="ECO:0007669"/>
    <property type="project" value="TreeGrafter"/>
</dbReference>
<dbReference type="InterPro" id="IPR013766">
    <property type="entry name" value="Thioredoxin_domain"/>
</dbReference>
<proteinExistence type="inferred from homology"/>
<evidence type="ECO:0000256" key="4">
    <source>
        <dbReference type="ARBA" id="ARBA00022982"/>
    </source>
</evidence>
<organism evidence="8 9">
    <name type="scientific">Rhodococcus rhodnii</name>
    <dbReference type="NCBI Taxonomy" id="38312"/>
    <lineage>
        <taxon>Bacteria</taxon>
        <taxon>Bacillati</taxon>
        <taxon>Actinomycetota</taxon>
        <taxon>Actinomycetes</taxon>
        <taxon>Mycobacteriales</taxon>
        <taxon>Nocardiaceae</taxon>
        <taxon>Rhodococcus</taxon>
    </lineage>
</organism>
<dbReference type="InterPro" id="IPR017937">
    <property type="entry name" value="Thioredoxin_CS"/>
</dbReference>
<evidence type="ECO:0000256" key="6">
    <source>
        <dbReference type="ARBA" id="ARBA00023284"/>
    </source>
</evidence>
<evidence type="ECO:0000313" key="9">
    <source>
        <dbReference type="Proteomes" id="UP000471120"/>
    </source>
</evidence>
<keyword evidence="4" id="KW-0249">Electron transport</keyword>
<protein>
    <submittedName>
        <fullName evidence="8">Thioredoxin</fullName>
    </submittedName>
</protein>
<dbReference type="Gene3D" id="3.40.30.10">
    <property type="entry name" value="Glutaredoxin"/>
    <property type="match status" value="1"/>
</dbReference>
<feature type="domain" description="Thioredoxin" evidence="7">
    <location>
        <begin position="34"/>
        <end position="146"/>
    </location>
</feature>
<accession>A0A6P2C9U6</accession>
<evidence type="ECO:0000256" key="2">
    <source>
        <dbReference type="ARBA" id="ARBA00008987"/>
    </source>
</evidence>
<dbReference type="PANTHER" id="PTHR45663:SF11">
    <property type="entry name" value="GEO12009P1"/>
    <property type="match status" value="1"/>
</dbReference>
<keyword evidence="3" id="KW-0813">Transport</keyword>
<dbReference type="GO" id="GO:0005829">
    <property type="term" value="C:cytosol"/>
    <property type="evidence" value="ECO:0007669"/>
    <property type="project" value="TreeGrafter"/>
</dbReference>
<dbReference type="Proteomes" id="UP000471120">
    <property type="component" value="Unassembled WGS sequence"/>
</dbReference>
<sequence length="156" mass="16033">MNGLLVVLAIVVVAVVVGLLLRRREGAVRATAPSPDGTPSPLAAIPEIDARPAGSPVVLHFSADWCGPCAAVRRVVARVTEELAETAAPPLDVELDIDEHPALAAEFGVLSLPTTFVLDGDLHERFRIAGVPVAAALRESVAPLTGGAGSAPRENG</sequence>
<dbReference type="GO" id="GO:0045454">
    <property type="term" value="P:cell redox homeostasis"/>
    <property type="evidence" value="ECO:0007669"/>
    <property type="project" value="TreeGrafter"/>
</dbReference>
<dbReference type="PROSITE" id="PS00194">
    <property type="entry name" value="THIOREDOXIN_1"/>
    <property type="match status" value="1"/>
</dbReference>
<evidence type="ECO:0000313" key="8">
    <source>
        <dbReference type="EMBL" id="TXG89102.1"/>
    </source>
</evidence>
<gene>
    <name evidence="8" type="ORF">DW322_01115</name>
</gene>
<dbReference type="RefSeq" id="WP_010840196.1">
    <property type="nucleotide sequence ID" value="NZ_QRCM01000001.1"/>
</dbReference>